<reference evidence="3" key="3">
    <citation type="submission" date="2022-01" db="UniProtKB">
        <authorList>
            <consortium name="EnsemblPlants"/>
        </authorList>
    </citation>
    <scope>IDENTIFICATION</scope>
    <source>
        <strain evidence="3">subsp. vulgare</strain>
    </source>
</reference>
<reference evidence="3" key="2">
    <citation type="submission" date="2020-10" db="EMBL/GenBank/DDBJ databases">
        <authorList>
            <person name="Scholz U."/>
            <person name="Mascher M."/>
            <person name="Fiebig A."/>
        </authorList>
    </citation>
    <scope>NUCLEOTIDE SEQUENCE [LARGE SCALE GENOMIC DNA]</scope>
    <source>
        <strain evidence="3">cv. Morex</strain>
    </source>
</reference>
<sequence>MFPVSGAGVKRSAPSDQHERPSRRSKGASSHQANKSTGKAKVVANAQDHGSDGANERRRRRHLTIDINKVPHHDDGDLDNPVPATASGVRCSLPQQHLHRALSLDSKMRELEMKKREIEIEDAILELELERVEWAAENLREDMELKTMRLENEGMRLENNRLQVEIKRKELELRVVRSKRV</sequence>
<evidence type="ECO:0000256" key="1">
    <source>
        <dbReference type="SAM" id="Coils"/>
    </source>
</evidence>
<feature type="coiled-coil region" evidence="1">
    <location>
        <begin position="101"/>
        <end position="179"/>
    </location>
</feature>
<evidence type="ECO:0000256" key="2">
    <source>
        <dbReference type="SAM" id="MobiDB-lite"/>
    </source>
</evidence>
<dbReference type="PANTHER" id="PTHR46327">
    <property type="entry name" value="F16F4.11 PROTEIN-RELATED"/>
    <property type="match status" value="1"/>
</dbReference>
<feature type="compositionally biased region" description="Polar residues" evidence="2">
    <location>
        <begin position="27"/>
        <end position="37"/>
    </location>
</feature>
<protein>
    <submittedName>
        <fullName evidence="3">Uncharacterized protein</fullName>
    </submittedName>
</protein>
<dbReference type="PANTHER" id="PTHR46327:SF17">
    <property type="entry name" value="NO APICAL MERISTEM-ASSOCIATED C-TERMINAL DOMAIN-CONTAINING PROTEIN"/>
    <property type="match status" value="1"/>
</dbReference>
<evidence type="ECO:0000313" key="4">
    <source>
        <dbReference type="Proteomes" id="UP000011116"/>
    </source>
</evidence>
<dbReference type="Gramene" id="HORVU.MOREX.r2.6HG0460510.1">
    <property type="protein sequence ID" value="HORVU.MOREX.r2.6HG0460510.1.CDS.1"/>
    <property type="gene ID" value="HORVU.MOREX.r2.6HG0460510"/>
</dbReference>
<keyword evidence="1" id="KW-0175">Coiled coil</keyword>
<dbReference type="EnsemblPlants" id="HORVU.MOREX.r3.6HG0554400.1">
    <property type="protein sequence ID" value="HORVU.MOREX.r3.6HG0554400.1.CDS1"/>
    <property type="gene ID" value="HORVU.MOREX.r3.6HG0554400"/>
</dbReference>
<dbReference type="Proteomes" id="UP000011116">
    <property type="component" value="Chromosome 6H"/>
</dbReference>
<feature type="region of interest" description="Disordered" evidence="2">
    <location>
        <begin position="1"/>
        <end position="60"/>
    </location>
</feature>
<evidence type="ECO:0000313" key="3">
    <source>
        <dbReference type="EnsemblPlants" id="HORVU.MOREX.r3.6HG0554400.1.CDS1"/>
    </source>
</evidence>
<name>A0A8I6Y2E4_HORVV</name>
<keyword evidence="4" id="KW-1185">Reference proteome</keyword>
<organism evidence="3 4">
    <name type="scientific">Hordeum vulgare subsp. vulgare</name>
    <name type="common">Domesticated barley</name>
    <dbReference type="NCBI Taxonomy" id="112509"/>
    <lineage>
        <taxon>Eukaryota</taxon>
        <taxon>Viridiplantae</taxon>
        <taxon>Streptophyta</taxon>
        <taxon>Embryophyta</taxon>
        <taxon>Tracheophyta</taxon>
        <taxon>Spermatophyta</taxon>
        <taxon>Magnoliopsida</taxon>
        <taxon>Liliopsida</taxon>
        <taxon>Poales</taxon>
        <taxon>Poaceae</taxon>
        <taxon>BOP clade</taxon>
        <taxon>Pooideae</taxon>
        <taxon>Triticodae</taxon>
        <taxon>Triticeae</taxon>
        <taxon>Hordeinae</taxon>
        <taxon>Hordeum</taxon>
    </lineage>
</organism>
<dbReference type="Gramene" id="HORVU.MOREX.r3.6HG0554400.1">
    <property type="protein sequence ID" value="HORVU.MOREX.r3.6HG0554400.1.CDS1"/>
    <property type="gene ID" value="HORVU.MOREX.r3.6HG0554400"/>
</dbReference>
<accession>A0A8I6Y2E4</accession>
<proteinExistence type="predicted"/>
<reference evidence="4" key="1">
    <citation type="journal article" date="2012" name="Nature">
        <title>A physical, genetic and functional sequence assembly of the barley genome.</title>
        <authorList>
            <consortium name="The International Barley Genome Sequencing Consortium"/>
            <person name="Mayer K.F."/>
            <person name="Waugh R."/>
            <person name="Brown J.W."/>
            <person name="Schulman A."/>
            <person name="Langridge P."/>
            <person name="Platzer M."/>
            <person name="Fincher G.B."/>
            <person name="Muehlbauer G.J."/>
            <person name="Sato K."/>
            <person name="Close T.J."/>
            <person name="Wise R.P."/>
            <person name="Stein N."/>
        </authorList>
    </citation>
    <scope>NUCLEOTIDE SEQUENCE [LARGE SCALE GENOMIC DNA]</scope>
    <source>
        <strain evidence="4">cv. Morex</strain>
    </source>
</reference>
<dbReference type="AlphaFoldDB" id="A0A8I6Y2E4"/>